<proteinExistence type="predicted"/>
<feature type="non-terminal residue" evidence="2">
    <location>
        <position position="132"/>
    </location>
</feature>
<dbReference type="HOGENOM" id="CLU_003292_7_2_1"/>
<sequence>AIKASWAPNTLKGYSGAVDRYLRFCRQERIPSEERFPAPEVVLCAFAARALGRLAGGTARSWIAGLKAWHTAHDAPWLGGGRLQQVLKGVENLRPRESRKPQRGPVTREMLRQLHRKLRFESPLDTAVFAAA</sequence>
<keyword evidence="1" id="KW-0238">DNA-binding</keyword>
<evidence type="ECO:0000313" key="3">
    <source>
        <dbReference type="Proteomes" id="UP000054196"/>
    </source>
</evidence>
<dbReference type="OMA" id="EFIYICQ"/>
<dbReference type="SUPFAM" id="SSF47823">
    <property type="entry name" value="lambda integrase-like, N-terminal domain"/>
    <property type="match status" value="1"/>
</dbReference>
<dbReference type="AlphaFoldDB" id="R7S0S1"/>
<accession>R7S0S1</accession>
<dbReference type="GO" id="GO:0003677">
    <property type="term" value="F:DNA binding"/>
    <property type="evidence" value="ECO:0007669"/>
    <property type="project" value="UniProtKB-KW"/>
</dbReference>
<gene>
    <name evidence="2" type="ORF">PUNSTDRAFT_24805</name>
</gene>
<evidence type="ECO:0000256" key="1">
    <source>
        <dbReference type="ARBA" id="ARBA00023125"/>
    </source>
</evidence>
<dbReference type="OrthoDB" id="3254696at2759"/>
<evidence type="ECO:0000313" key="2">
    <source>
        <dbReference type="EMBL" id="EIN03397.1"/>
    </source>
</evidence>
<dbReference type="KEGG" id="psq:PUNSTDRAFT_24805"/>
<organism evidence="2 3">
    <name type="scientific">Punctularia strigosozonata (strain HHB-11173)</name>
    <name type="common">White-rot fungus</name>
    <dbReference type="NCBI Taxonomy" id="741275"/>
    <lineage>
        <taxon>Eukaryota</taxon>
        <taxon>Fungi</taxon>
        <taxon>Dikarya</taxon>
        <taxon>Basidiomycota</taxon>
        <taxon>Agaricomycotina</taxon>
        <taxon>Agaricomycetes</taxon>
        <taxon>Corticiales</taxon>
        <taxon>Punctulariaceae</taxon>
        <taxon>Punctularia</taxon>
    </lineage>
</organism>
<dbReference type="Proteomes" id="UP000054196">
    <property type="component" value="Unassembled WGS sequence"/>
</dbReference>
<keyword evidence="3" id="KW-1185">Reference proteome</keyword>
<protein>
    <recommendedName>
        <fullName evidence="4">Core-binding (CB) domain-containing protein</fullName>
    </recommendedName>
</protein>
<reference evidence="3" key="1">
    <citation type="journal article" date="2012" name="Science">
        <title>The Paleozoic origin of enzymatic lignin decomposition reconstructed from 31 fungal genomes.</title>
        <authorList>
            <person name="Floudas D."/>
            <person name="Binder M."/>
            <person name="Riley R."/>
            <person name="Barry K."/>
            <person name="Blanchette R.A."/>
            <person name="Henrissat B."/>
            <person name="Martinez A.T."/>
            <person name="Otillar R."/>
            <person name="Spatafora J.W."/>
            <person name="Yadav J.S."/>
            <person name="Aerts A."/>
            <person name="Benoit I."/>
            <person name="Boyd A."/>
            <person name="Carlson A."/>
            <person name="Copeland A."/>
            <person name="Coutinho P.M."/>
            <person name="de Vries R.P."/>
            <person name="Ferreira P."/>
            <person name="Findley K."/>
            <person name="Foster B."/>
            <person name="Gaskell J."/>
            <person name="Glotzer D."/>
            <person name="Gorecki P."/>
            <person name="Heitman J."/>
            <person name="Hesse C."/>
            <person name="Hori C."/>
            <person name="Igarashi K."/>
            <person name="Jurgens J.A."/>
            <person name="Kallen N."/>
            <person name="Kersten P."/>
            <person name="Kohler A."/>
            <person name="Kuees U."/>
            <person name="Kumar T.K.A."/>
            <person name="Kuo A."/>
            <person name="LaButti K."/>
            <person name="Larrondo L.F."/>
            <person name="Lindquist E."/>
            <person name="Ling A."/>
            <person name="Lombard V."/>
            <person name="Lucas S."/>
            <person name="Lundell T."/>
            <person name="Martin R."/>
            <person name="McLaughlin D.J."/>
            <person name="Morgenstern I."/>
            <person name="Morin E."/>
            <person name="Murat C."/>
            <person name="Nagy L.G."/>
            <person name="Nolan M."/>
            <person name="Ohm R.A."/>
            <person name="Patyshakuliyeva A."/>
            <person name="Rokas A."/>
            <person name="Ruiz-Duenas F.J."/>
            <person name="Sabat G."/>
            <person name="Salamov A."/>
            <person name="Samejima M."/>
            <person name="Schmutz J."/>
            <person name="Slot J.C."/>
            <person name="St John F."/>
            <person name="Stenlid J."/>
            <person name="Sun H."/>
            <person name="Sun S."/>
            <person name="Syed K."/>
            <person name="Tsang A."/>
            <person name="Wiebenga A."/>
            <person name="Young D."/>
            <person name="Pisabarro A."/>
            <person name="Eastwood D.C."/>
            <person name="Martin F."/>
            <person name="Cullen D."/>
            <person name="Grigoriev I.V."/>
            <person name="Hibbett D.S."/>
        </authorList>
    </citation>
    <scope>NUCLEOTIDE SEQUENCE [LARGE SCALE GENOMIC DNA]</scope>
    <source>
        <strain evidence="3">HHB-11173 SS5</strain>
    </source>
</reference>
<dbReference type="Gene3D" id="1.10.150.130">
    <property type="match status" value="1"/>
</dbReference>
<dbReference type="EMBL" id="JH687580">
    <property type="protein sequence ID" value="EIN03397.1"/>
    <property type="molecule type" value="Genomic_DNA"/>
</dbReference>
<dbReference type="RefSeq" id="XP_007389374.1">
    <property type="nucleotide sequence ID" value="XM_007389312.1"/>
</dbReference>
<dbReference type="InterPro" id="IPR010998">
    <property type="entry name" value="Integrase_recombinase_N"/>
</dbReference>
<feature type="non-terminal residue" evidence="2">
    <location>
        <position position="1"/>
    </location>
</feature>
<evidence type="ECO:0008006" key="4">
    <source>
        <dbReference type="Google" id="ProtNLM"/>
    </source>
</evidence>
<name>R7S0S1_PUNST</name>
<dbReference type="GeneID" id="18882003"/>